<dbReference type="Gene3D" id="3.90.660.10">
    <property type="match status" value="1"/>
</dbReference>
<accession>A0A6H5HC05</accession>
<dbReference type="EMBL" id="CADCXU010028878">
    <property type="protein sequence ID" value="CAB0015304.1"/>
    <property type="molecule type" value="Genomic_DNA"/>
</dbReference>
<evidence type="ECO:0000259" key="1">
    <source>
        <dbReference type="Pfam" id="PF01593"/>
    </source>
</evidence>
<evidence type="ECO:0000313" key="3">
    <source>
        <dbReference type="Proteomes" id="UP000479000"/>
    </source>
</evidence>
<organism evidence="2 3">
    <name type="scientific">Nesidiocoris tenuis</name>
    <dbReference type="NCBI Taxonomy" id="355587"/>
    <lineage>
        <taxon>Eukaryota</taxon>
        <taxon>Metazoa</taxon>
        <taxon>Ecdysozoa</taxon>
        <taxon>Arthropoda</taxon>
        <taxon>Hexapoda</taxon>
        <taxon>Insecta</taxon>
        <taxon>Pterygota</taxon>
        <taxon>Neoptera</taxon>
        <taxon>Paraneoptera</taxon>
        <taxon>Hemiptera</taxon>
        <taxon>Heteroptera</taxon>
        <taxon>Panheteroptera</taxon>
        <taxon>Cimicomorpha</taxon>
        <taxon>Miridae</taxon>
        <taxon>Dicyphina</taxon>
        <taxon>Nesidiocoris</taxon>
    </lineage>
</organism>
<protein>
    <recommendedName>
        <fullName evidence="1">Amine oxidase domain-containing protein</fullName>
    </recommendedName>
</protein>
<dbReference type="AlphaFoldDB" id="A0A6H5HC05"/>
<dbReference type="SUPFAM" id="SSF54373">
    <property type="entry name" value="FAD-linked reductases, C-terminal domain"/>
    <property type="match status" value="1"/>
</dbReference>
<sequence length="630" mass="70165">MPIHYTFTRRMGPCSASLVQPPYVQPGRKMDANYVDYESSAASILVHRCISEWVYMIQNSPSLRGFHALTPKRDIRNPFLLNRTHVVEYPFRSKRLFRTSAKLAADGEFSNITKEMEKYLTCRKDTNLEVCLMDDEMVNPCWDKPCVVIVGAGIAGLSAAQRLISCGITDVTVLEATDRPGGRIHSCWMGDNIVEVGADHIEGASISNGAYALAAIEGLFEHPVTPRLQTEGLAFTSAGDLICPFVTRAATYTFNAIIDKTRLLFKDRDNSADCGSLCDYVNKEIERNIALYPCKYRAHAAQVMISRLIDVKSRIGADLNDVSATYFGAKQELPGGDVRVRSGMVGILASSLRGMPDCNTIRYCKPVQKIAWSNTPGRPRARVFCHDGDKFCADYVILTQSLGVLKEKADKMFEPQLPKEKMDAIRAMGFGNVNHLYLEYNKPFWVWNEGNMLLAWNYDELTDGSCCWLTGIGSISEVPHSQQIIQLTVAGTRANHIESTDDTSLAEDVTRMYRQFLRNPSIPYPANVLKSKWKESPYFRGARSYFNLESTVHTQCELARPVPEGCGKEVPVLLFAGEHTAISDHGTVHGARATGIREAQRILELTKKLQGAPAVLEPRVVDEERARGCV</sequence>
<reference evidence="2 3" key="1">
    <citation type="submission" date="2020-02" db="EMBL/GenBank/DDBJ databases">
        <authorList>
            <person name="Ferguson B K."/>
        </authorList>
    </citation>
    <scope>NUCLEOTIDE SEQUENCE [LARGE SCALE GENOMIC DNA]</scope>
</reference>
<dbReference type="GO" id="GO:0046592">
    <property type="term" value="F:polyamine oxidase activity"/>
    <property type="evidence" value="ECO:0007669"/>
    <property type="project" value="TreeGrafter"/>
</dbReference>
<dbReference type="PANTHER" id="PTHR10742">
    <property type="entry name" value="FLAVIN MONOAMINE OXIDASE"/>
    <property type="match status" value="1"/>
</dbReference>
<name>A0A6H5HC05_9HEMI</name>
<dbReference type="Gene3D" id="3.50.50.60">
    <property type="entry name" value="FAD/NAD(P)-binding domain"/>
    <property type="match status" value="1"/>
</dbReference>
<gene>
    <name evidence="2" type="ORF">NTEN_LOCUS19644</name>
</gene>
<dbReference type="Proteomes" id="UP000479000">
    <property type="component" value="Unassembled WGS sequence"/>
</dbReference>
<dbReference type="SUPFAM" id="SSF51905">
    <property type="entry name" value="FAD/NAD(P)-binding domain"/>
    <property type="match status" value="1"/>
</dbReference>
<dbReference type="InterPro" id="IPR002937">
    <property type="entry name" value="Amino_oxidase"/>
</dbReference>
<evidence type="ECO:0000313" key="2">
    <source>
        <dbReference type="EMBL" id="CAB0015304.1"/>
    </source>
</evidence>
<dbReference type="OrthoDB" id="2219495at2759"/>
<dbReference type="PANTHER" id="PTHR10742:SF416">
    <property type="entry name" value="SPERMINE OXIDASE"/>
    <property type="match status" value="1"/>
</dbReference>
<proteinExistence type="predicted"/>
<feature type="domain" description="Amine oxidase" evidence="1">
    <location>
        <begin position="359"/>
        <end position="603"/>
    </location>
</feature>
<dbReference type="InterPro" id="IPR050281">
    <property type="entry name" value="Flavin_monoamine_oxidase"/>
</dbReference>
<dbReference type="Pfam" id="PF01593">
    <property type="entry name" value="Amino_oxidase"/>
    <property type="match status" value="2"/>
</dbReference>
<dbReference type="InterPro" id="IPR036188">
    <property type="entry name" value="FAD/NAD-bd_sf"/>
</dbReference>
<keyword evidence="3" id="KW-1185">Reference proteome</keyword>
<feature type="domain" description="Amine oxidase" evidence="1">
    <location>
        <begin position="154"/>
        <end position="221"/>
    </location>
</feature>